<comment type="caution">
    <text evidence="3">The sequence shown here is derived from an EMBL/GenBank/DDBJ whole genome shotgun (WGS) entry which is preliminary data.</text>
</comment>
<dbReference type="Pfam" id="PF10105">
    <property type="entry name" value="DUF2344"/>
    <property type="match status" value="1"/>
</dbReference>
<accession>A0ABS2F0M3</accession>
<dbReference type="Proteomes" id="UP000712527">
    <property type="component" value="Unassembled WGS sequence"/>
</dbReference>
<sequence length="256" mass="27891">MSRRQIQPTPARPQDLPTKAELARLRVEYGKDARLAFLGHLDLIGTVERCVRRSGLPFSIGNGFARRMRIQFSSALPVGASSACELFDVRLTERVGEDEALERLSAATPAALAPLRCSYVDPRLPALEAWLNRATWEVELLGAPFGTDDLLSGIEAVRARGEISYLRGERRKHVDVGATLVGVEEAGAGRLRIETRSTPAGALRPQVLLDAARAEKDLGAPEAVRVRRALQRHEGEDGRLVEPFGPFGTEAPTPVS</sequence>
<name>A0ABS2F0M3_9ACTN</name>
<keyword evidence="4" id="KW-1185">Reference proteome</keyword>
<dbReference type="InterPro" id="IPR018768">
    <property type="entry name" value="DUF2344"/>
</dbReference>
<dbReference type="EMBL" id="JACSNQ010000001">
    <property type="protein sequence ID" value="MBM6774093.1"/>
    <property type="molecule type" value="Genomic_DNA"/>
</dbReference>
<dbReference type="RefSeq" id="WP_204792435.1">
    <property type="nucleotide sequence ID" value="NZ_JACSNQ010000001.1"/>
</dbReference>
<feature type="domain" description="DUF2344" evidence="2">
    <location>
        <begin position="24"/>
        <end position="185"/>
    </location>
</feature>
<feature type="compositionally biased region" description="Basic and acidic residues" evidence="1">
    <location>
        <begin position="231"/>
        <end position="240"/>
    </location>
</feature>
<reference evidence="3 4" key="1">
    <citation type="journal article" date="2021" name="Sci. Rep.">
        <title>The distribution of antibiotic resistance genes in chicken gut microbiota commensals.</title>
        <authorList>
            <person name="Juricova H."/>
            <person name="Matiasovicova J."/>
            <person name="Kubasova T."/>
            <person name="Cejkova D."/>
            <person name="Rychlik I."/>
        </authorList>
    </citation>
    <scope>NUCLEOTIDE SEQUENCE [LARGE SCALE GENOMIC DNA]</scope>
    <source>
        <strain evidence="3 4">An794</strain>
    </source>
</reference>
<gene>
    <name evidence="3" type="ORF">H9X80_00775</name>
</gene>
<feature type="region of interest" description="Disordered" evidence="1">
    <location>
        <begin position="231"/>
        <end position="256"/>
    </location>
</feature>
<organism evidence="3 4">
    <name type="scientific">Olsenella profusa</name>
    <dbReference type="NCBI Taxonomy" id="138595"/>
    <lineage>
        <taxon>Bacteria</taxon>
        <taxon>Bacillati</taxon>
        <taxon>Actinomycetota</taxon>
        <taxon>Coriobacteriia</taxon>
        <taxon>Coriobacteriales</taxon>
        <taxon>Atopobiaceae</taxon>
        <taxon>Olsenella</taxon>
    </lineage>
</organism>
<protein>
    <submittedName>
        <fullName evidence="3">DUF2344 domain-containing protein</fullName>
    </submittedName>
</protein>
<evidence type="ECO:0000256" key="1">
    <source>
        <dbReference type="SAM" id="MobiDB-lite"/>
    </source>
</evidence>
<evidence type="ECO:0000259" key="2">
    <source>
        <dbReference type="Pfam" id="PF10105"/>
    </source>
</evidence>
<proteinExistence type="predicted"/>
<evidence type="ECO:0000313" key="3">
    <source>
        <dbReference type="EMBL" id="MBM6774093.1"/>
    </source>
</evidence>
<evidence type="ECO:0000313" key="4">
    <source>
        <dbReference type="Proteomes" id="UP000712527"/>
    </source>
</evidence>
<dbReference type="NCBIfam" id="TIGR03936">
    <property type="entry name" value="sam_1_link_chp"/>
    <property type="match status" value="1"/>
</dbReference>